<keyword evidence="1" id="KW-0732">Signal</keyword>
<proteinExistence type="predicted"/>
<evidence type="ECO:0000313" key="3">
    <source>
        <dbReference type="Proteomes" id="UP001605036"/>
    </source>
</evidence>
<comment type="caution">
    <text evidence="2">The sequence shown here is derived from an EMBL/GenBank/DDBJ whole genome shotgun (WGS) entry which is preliminary data.</text>
</comment>
<accession>A0ABD1ZBR7</accession>
<dbReference type="EMBL" id="JBHFFA010000002">
    <property type="protein sequence ID" value="KAL2645254.1"/>
    <property type="molecule type" value="Genomic_DNA"/>
</dbReference>
<protein>
    <recommendedName>
        <fullName evidence="4">Cytochrome P450</fullName>
    </recommendedName>
</protein>
<evidence type="ECO:0000256" key="1">
    <source>
        <dbReference type="SAM" id="SignalP"/>
    </source>
</evidence>
<gene>
    <name evidence="2" type="ORF">R1flu_012841</name>
</gene>
<feature type="signal peptide" evidence="1">
    <location>
        <begin position="1"/>
        <end position="19"/>
    </location>
</feature>
<dbReference type="Proteomes" id="UP001605036">
    <property type="component" value="Unassembled WGS sequence"/>
</dbReference>
<organism evidence="2 3">
    <name type="scientific">Riccia fluitans</name>
    <dbReference type="NCBI Taxonomy" id="41844"/>
    <lineage>
        <taxon>Eukaryota</taxon>
        <taxon>Viridiplantae</taxon>
        <taxon>Streptophyta</taxon>
        <taxon>Embryophyta</taxon>
        <taxon>Marchantiophyta</taxon>
        <taxon>Marchantiopsida</taxon>
        <taxon>Marchantiidae</taxon>
        <taxon>Marchantiales</taxon>
        <taxon>Ricciaceae</taxon>
        <taxon>Riccia</taxon>
    </lineage>
</organism>
<dbReference type="AlphaFoldDB" id="A0ABD1ZBR7"/>
<sequence length="98" mass="10794">MCNTAILCIVVLCVSIAVSKRSRRAKLLLPPGPPALPIVGNFHLYGRCLSGTSRIWPTSMALHIMSLRLDSVNKVVISPPDESEFYVIQSESNDTQRL</sequence>
<evidence type="ECO:0008006" key="4">
    <source>
        <dbReference type="Google" id="ProtNLM"/>
    </source>
</evidence>
<reference evidence="2 3" key="1">
    <citation type="submission" date="2024-09" db="EMBL/GenBank/DDBJ databases">
        <title>Chromosome-scale assembly of Riccia fluitans.</title>
        <authorList>
            <person name="Paukszto L."/>
            <person name="Sawicki J."/>
            <person name="Karawczyk K."/>
            <person name="Piernik-Szablinska J."/>
            <person name="Szczecinska M."/>
            <person name="Mazdziarz M."/>
        </authorList>
    </citation>
    <scope>NUCLEOTIDE SEQUENCE [LARGE SCALE GENOMIC DNA]</scope>
    <source>
        <strain evidence="2">Rf_01</strain>
        <tissue evidence="2">Aerial parts of the thallus</tissue>
    </source>
</reference>
<feature type="chain" id="PRO_5044845036" description="Cytochrome P450" evidence="1">
    <location>
        <begin position="20"/>
        <end position="98"/>
    </location>
</feature>
<evidence type="ECO:0000313" key="2">
    <source>
        <dbReference type="EMBL" id="KAL2645254.1"/>
    </source>
</evidence>
<keyword evidence="3" id="KW-1185">Reference proteome</keyword>
<name>A0ABD1ZBR7_9MARC</name>